<dbReference type="KEGG" id="aarg:Aargi30884_10710"/>
<proteinExistence type="predicted"/>
<sequence length="255" mass="29503">MKKVKIFIQKRWKSIVVGGGIFLFLVCMLCSSLSHEVLGRFLMNQHLKGIQGAQGYKVIEVSTDYASKDIEGKTFYTMELCKDGEDEHFTISWTTFEKVEDSFSNIENEDNMVMRFIDEFQKEMEILTQNLLPKEHHVVIGELNTKETSAYLKLKYNNNDEYEIESFKDIPLTFGLHVDVSTSLAQAVQEAKMLQKYFDKKGLQIEVYNITIDGKDGKTKTYSNLERKDLDDNLVFRLESLDKGNKDKSIVLEIF</sequence>
<dbReference type="AlphaFoldDB" id="A0A6N4TH19"/>
<evidence type="ECO:0000313" key="1">
    <source>
        <dbReference type="EMBL" id="BBK22168.1"/>
    </source>
</evidence>
<dbReference type="Proteomes" id="UP000464754">
    <property type="component" value="Chromosome"/>
</dbReference>
<gene>
    <name evidence="1" type="ORF">Aargi30884_10710</name>
</gene>
<keyword evidence="2" id="KW-1185">Reference proteome</keyword>
<evidence type="ECO:0000313" key="2">
    <source>
        <dbReference type="Proteomes" id="UP000464754"/>
    </source>
</evidence>
<dbReference type="RefSeq" id="WP_118277554.1">
    <property type="nucleotide sequence ID" value="NZ_AP019695.1"/>
</dbReference>
<protein>
    <submittedName>
        <fullName evidence="1">Uncharacterized protein</fullName>
    </submittedName>
</protein>
<dbReference type="EMBL" id="AP019695">
    <property type="protein sequence ID" value="BBK22168.1"/>
    <property type="molecule type" value="Genomic_DNA"/>
</dbReference>
<reference evidence="2" key="1">
    <citation type="submission" date="2019-05" db="EMBL/GenBank/DDBJ databases">
        <title>Complete genome sequencing of Absiella argi strain JCM 30884.</title>
        <authorList>
            <person name="Sakamoto M."/>
            <person name="Murakami T."/>
            <person name="Mori H."/>
        </authorList>
    </citation>
    <scope>NUCLEOTIDE SEQUENCE [LARGE SCALE GENOMIC DNA]</scope>
    <source>
        <strain evidence="2">JCM 30884</strain>
    </source>
</reference>
<accession>A0A6N4TH19</accession>
<name>A0A6N4TH19_9FIRM</name>
<organism evidence="1 2">
    <name type="scientific">Amedibacterium intestinale</name>
    <dbReference type="NCBI Taxonomy" id="2583452"/>
    <lineage>
        <taxon>Bacteria</taxon>
        <taxon>Bacillati</taxon>
        <taxon>Bacillota</taxon>
        <taxon>Erysipelotrichia</taxon>
        <taxon>Erysipelotrichales</taxon>
        <taxon>Erysipelotrichaceae</taxon>
        <taxon>Amedibacterium</taxon>
    </lineage>
</organism>